<reference evidence="3" key="1">
    <citation type="submission" date="2020-01" db="EMBL/GenBank/DDBJ databases">
        <title>Draft genome sequence of the Termite Coptotermes fromosanus.</title>
        <authorList>
            <person name="Itakura S."/>
            <person name="Yosikawa Y."/>
            <person name="Umezawa K."/>
        </authorList>
    </citation>
    <scope>NUCLEOTIDE SEQUENCE [LARGE SCALE GENOMIC DNA]</scope>
</reference>
<feature type="compositionally biased region" description="Basic residues" evidence="1">
    <location>
        <begin position="47"/>
        <end position="61"/>
    </location>
</feature>
<organism evidence="2 3">
    <name type="scientific">Coptotermes formosanus</name>
    <name type="common">Formosan subterranean termite</name>
    <dbReference type="NCBI Taxonomy" id="36987"/>
    <lineage>
        <taxon>Eukaryota</taxon>
        <taxon>Metazoa</taxon>
        <taxon>Ecdysozoa</taxon>
        <taxon>Arthropoda</taxon>
        <taxon>Hexapoda</taxon>
        <taxon>Insecta</taxon>
        <taxon>Pterygota</taxon>
        <taxon>Neoptera</taxon>
        <taxon>Polyneoptera</taxon>
        <taxon>Dictyoptera</taxon>
        <taxon>Blattodea</taxon>
        <taxon>Blattoidea</taxon>
        <taxon>Termitoidae</taxon>
        <taxon>Rhinotermitidae</taxon>
        <taxon>Coptotermes</taxon>
    </lineage>
</organism>
<feature type="region of interest" description="Disordered" evidence="1">
    <location>
        <begin position="14"/>
        <end position="64"/>
    </location>
</feature>
<keyword evidence="3" id="KW-1185">Reference proteome</keyword>
<evidence type="ECO:0000313" key="2">
    <source>
        <dbReference type="EMBL" id="GFG39741.1"/>
    </source>
</evidence>
<protein>
    <submittedName>
        <fullName evidence="2">Uncharacterized protein</fullName>
    </submittedName>
</protein>
<comment type="caution">
    <text evidence="2">The sequence shown here is derived from an EMBL/GenBank/DDBJ whole genome shotgun (WGS) entry which is preliminary data.</text>
</comment>
<dbReference type="InParanoid" id="A0A6L2Q4C7"/>
<dbReference type="EMBL" id="BLKM01001059">
    <property type="protein sequence ID" value="GFG39741.1"/>
    <property type="molecule type" value="Genomic_DNA"/>
</dbReference>
<sequence>MKKMEDSVELEVFEIKDSNGGIEMPEVADLGEEEDDDDDEVGGACARGRKRRKKKRRKCKRSPSVTVRVTLAEPECDYVDGDSRRDSEGLGDGRGSRGTSEGTPGSRRPTSLRESLLSVLGKLVVWRRGAG</sequence>
<feature type="compositionally biased region" description="Acidic residues" evidence="1">
    <location>
        <begin position="29"/>
        <end position="41"/>
    </location>
</feature>
<feature type="non-terminal residue" evidence="2">
    <location>
        <position position="131"/>
    </location>
</feature>
<evidence type="ECO:0000313" key="3">
    <source>
        <dbReference type="Proteomes" id="UP000502823"/>
    </source>
</evidence>
<feature type="compositionally biased region" description="Polar residues" evidence="1">
    <location>
        <begin position="97"/>
        <end position="113"/>
    </location>
</feature>
<proteinExistence type="predicted"/>
<evidence type="ECO:0000256" key="1">
    <source>
        <dbReference type="SAM" id="MobiDB-lite"/>
    </source>
</evidence>
<name>A0A6L2Q4C7_COPFO</name>
<dbReference type="Proteomes" id="UP000502823">
    <property type="component" value="Unassembled WGS sequence"/>
</dbReference>
<gene>
    <name evidence="2" type="ORF">Cfor_08765</name>
</gene>
<feature type="region of interest" description="Disordered" evidence="1">
    <location>
        <begin position="77"/>
        <end position="114"/>
    </location>
</feature>
<accession>A0A6L2Q4C7</accession>
<dbReference type="AlphaFoldDB" id="A0A6L2Q4C7"/>